<evidence type="ECO:0000256" key="11">
    <source>
        <dbReference type="SAM" id="MobiDB-lite"/>
    </source>
</evidence>
<comment type="function">
    <text evidence="10">Can catalyze the hydrolysis of ATP in the presence of single-stranded DNA, the ATP-dependent uptake of single-stranded DNA by duplex DNA, and the ATP-dependent hybridization of homologous single-stranded DNAs. It interacts with LexA causing its activation and leading to its autocatalytic cleavage.</text>
</comment>
<dbReference type="InterPro" id="IPR051347">
    <property type="entry name" value="Circadian_clock_KaiC-rel"/>
</dbReference>
<keyword evidence="5" id="KW-0227">DNA damage</keyword>
<dbReference type="EC" id="2.7.11.1" evidence="1"/>
<reference evidence="14 15" key="1">
    <citation type="submission" date="2023-11" db="EMBL/GenBank/DDBJ databases">
        <title>Paucibacter sp. nov., isolated from fresh soil in Korea.</title>
        <authorList>
            <person name="Le N.T.T."/>
        </authorList>
    </citation>
    <scope>NUCLEOTIDE SEQUENCE [LARGE SCALE GENOMIC DNA]</scope>
    <source>
        <strain evidence="14 15">R3-3</strain>
    </source>
</reference>
<gene>
    <name evidence="14" type="ORF">SNE35_29180</name>
</gene>
<dbReference type="PROSITE" id="PS50162">
    <property type="entry name" value="RECA_2"/>
    <property type="match status" value="1"/>
</dbReference>
<keyword evidence="8" id="KW-0238">DNA-binding</keyword>
<evidence type="ECO:0000256" key="2">
    <source>
        <dbReference type="ARBA" id="ARBA00022553"/>
    </source>
</evidence>
<evidence type="ECO:0000313" key="14">
    <source>
        <dbReference type="EMBL" id="MDY0748606.1"/>
    </source>
</evidence>
<dbReference type="InterPro" id="IPR003593">
    <property type="entry name" value="AAA+_ATPase"/>
</dbReference>
<evidence type="ECO:0000256" key="10">
    <source>
        <dbReference type="ARBA" id="ARBA00025580"/>
    </source>
</evidence>
<dbReference type="PIRSF" id="PIRSF039117">
    <property type="entry name" value="KaiC"/>
    <property type="match status" value="1"/>
</dbReference>
<dbReference type="PANTHER" id="PTHR42926">
    <property type="match status" value="1"/>
</dbReference>
<dbReference type="PANTHER" id="PTHR42926:SF1">
    <property type="entry name" value="CIRCADIAN CLOCK OSCILLATOR PROTEIN KAIC 1"/>
    <property type="match status" value="1"/>
</dbReference>
<evidence type="ECO:0000256" key="9">
    <source>
        <dbReference type="ARBA" id="ARBA00023204"/>
    </source>
</evidence>
<dbReference type="Pfam" id="PF06745">
    <property type="entry name" value="ATPase"/>
    <property type="match status" value="2"/>
</dbReference>
<proteinExistence type="predicted"/>
<keyword evidence="2" id="KW-0597">Phosphoprotein</keyword>
<dbReference type="SMART" id="SM00382">
    <property type="entry name" value="AAA"/>
    <property type="match status" value="2"/>
</dbReference>
<keyword evidence="3" id="KW-0808">Transferase</keyword>
<dbReference type="InterPro" id="IPR014774">
    <property type="entry name" value="KaiC-like_dom"/>
</dbReference>
<keyword evidence="15" id="KW-1185">Reference proteome</keyword>
<name>A0ABU5DS99_9BURK</name>
<organism evidence="14 15">
    <name type="scientific">Roseateles agri</name>
    <dbReference type="NCBI Taxonomy" id="3098619"/>
    <lineage>
        <taxon>Bacteria</taxon>
        <taxon>Pseudomonadati</taxon>
        <taxon>Pseudomonadota</taxon>
        <taxon>Betaproteobacteria</taxon>
        <taxon>Burkholderiales</taxon>
        <taxon>Sphaerotilaceae</taxon>
        <taxon>Roseateles</taxon>
    </lineage>
</organism>
<evidence type="ECO:0000256" key="6">
    <source>
        <dbReference type="ARBA" id="ARBA00022777"/>
    </source>
</evidence>
<dbReference type="InterPro" id="IPR010624">
    <property type="entry name" value="KaiC_dom"/>
</dbReference>
<dbReference type="InterPro" id="IPR030665">
    <property type="entry name" value="KaiC"/>
</dbReference>
<evidence type="ECO:0000259" key="12">
    <source>
        <dbReference type="PROSITE" id="PS50162"/>
    </source>
</evidence>
<dbReference type="Proteomes" id="UP001285263">
    <property type="component" value="Unassembled WGS sequence"/>
</dbReference>
<evidence type="ECO:0000256" key="7">
    <source>
        <dbReference type="ARBA" id="ARBA00022801"/>
    </source>
</evidence>
<dbReference type="RefSeq" id="WP_320426574.1">
    <property type="nucleotide sequence ID" value="NZ_JAXCLA010000011.1"/>
</dbReference>
<dbReference type="PROSITE" id="PS51146">
    <property type="entry name" value="KAIC"/>
    <property type="match status" value="2"/>
</dbReference>
<dbReference type="Gene3D" id="3.40.50.300">
    <property type="entry name" value="P-loop containing nucleotide triphosphate hydrolases"/>
    <property type="match status" value="2"/>
</dbReference>
<sequence>MDKNSERNGLDGQEDDSVLETGVPGLDDILGGGLTANRLYLLEGAPGTGKTTIAMQFLRIGADRGEAVLYVTLSETARELRGVARSHGWNLDGIELREMLPSTDALEPDEQYTMFHPSEVELGETTLKILADVEQIKPTRLVFDSLSELRLLAGGSLRYRRQILALKQFFAGRQCTVLLLDDMTAMEHDLQVQSIAHAVIRLEQLNSDYGAARRRLIVAKYRGREYRGGFHDYKIIRGGLQVFPRLVAAEHVAPIEQLRMPSGLPALDTLLGGGIEKGTSTLFVGAPGTGKSTLAVQFVLAAAQRGEHAAMFIFDESLNTLRTRCQGLGMDLAPHLASGLITVRQVDPAELSPGELVQAIRDVVTVGQARVIVIDSLNGYLNAMPDGRFLIVQLHELLTYLGQAGVATLLVGAQHGLIGTQMQTPVDASYLADAVVMLRYFEDSGSVRQAISVVKKRGGAHERSIREFELRLGGPHVGEPLRNLRGILTGVPVPVDDPASKPMETAPT</sequence>
<evidence type="ECO:0000259" key="13">
    <source>
        <dbReference type="PROSITE" id="PS51146"/>
    </source>
</evidence>
<keyword evidence="9" id="KW-0234">DNA repair</keyword>
<protein>
    <recommendedName>
        <fullName evidence="1">non-specific serine/threonine protein kinase</fullName>
        <ecNumber evidence="1">2.7.11.1</ecNumber>
    </recommendedName>
</protein>
<evidence type="ECO:0000256" key="4">
    <source>
        <dbReference type="ARBA" id="ARBA00022737"/>
    </source>
</evidence>
<evidence type="ECO:0000313" key="15">
    <source>
        <dbReference type="Proteomes" id="UP001285263"/>
    </source>
</evidence>
<comment type="caution">
    <text evidence="14">The sequence shown here is derived from an EMBL/GenBank/DDBJ whole genome shotgun (WGS) entry which is preliminary data.</text>
</comment>
<feature type="domain" description="KaiC" evidence="13">
    <location>
        <begin position="258"/>
        <end position="491"/>
    </location>
</feature>
<evidence type="ECO:0000256" key="8">
    <source>
        <dbReference type="ARBA" id="ARBA00023125"/>
    </source>
</evidence>
<dbReference type="InterPro" id="IPR027417">
    <property type="entry name" value="P-loop_NTPase"/>
</dbReference>
<feature type="region of interest" description="Disordered" evidence="11">
    <location>
        <begin position="1"/>
        <end position="21"/>
    </location>
</feature>
<dbReference type="CDD" id="cd19488">
    <property type="entry name" value="KaiC-like_N"/>
    <property type="match status" value="1"/>
</dbReference>
<accession>A0ABU5DS99</accession>
<dbReference type="EMBL" id="JAXCLA010000011">
    <property type="protein sequence ID" value="MDY0748606.1"/>
    <property type="molecule type" value="Genomic_DNA"/>
</dbReference>
<feature type="domain" description="RecA family profile 1" evidence="12">
    <location>
        <begin position="256"/>
        <end position="306"/>
    </location>
</feature>
<evidence type="ECO:0000256" key="5">
    <source>
        <dbReference type="ARBA" id="ARBA00022763"/>
    </source>
</evidence>
<keyword evidence="4" id="KW-0677">Repeat</keyword>
<feature type="domain" description="KaiC" evidence="13">
    <location>
        <begin position="17"/>
        <end position="256"/>
    </location>
</feature>
<dbReference type="CDD" id="cd19487">
    <property type="entry name" value="KaiC-like_C"/>
    <property type="match status" value="1"/>
</dbReference>
<keyword evidence="7" id="KW-0378">Hydrolase</keyword>
<dbReference type="SUPFAM" id="SSF52540">
    <property type="entry name" value="P-loop containing nucleoside triphosphate hydrolases"/>
    <property type="match status" value="2"/>
</dbReference>
<dbReference type="InterPro" id="IPR020588">
    <property type="entry name" value="RecA_ATP-bd"/>
</dbReference>
<keyword evidence="6" id="KW-0418">Kinase</keyword>
<evidence type="ECO:0000256" key="3">
    <source>
        <dbReference type="ARBA" id="ARBA00022679"/>
    </source>
</evidence>
<evidence type="ECO:0000256" key="1">
    <source>
        <dbReference type="ARBA" id="ARBA00012513"/>
    </source>
</evidence>